<organism evidence="5 6">
    <name type="scientific">Aulographum hederae CBS 113979</name>
    <dbReference type="NCBI Taxonomy" id="1176131"/>
    <lineage>
        <taxon>Eukaryota</taxon>
        <taxon>Fungi</taxon>
        <taxon>Dikarya</taxon>
        <taxon>Ascomycota</taxon>
        <taxon>Pezizomycotina</taxon>
        <taxon>Dothideomycetes</taxon>
        <taxon>Pleosporomycetidae</taxon>
        <taxon>Aulographales</taxon>
        <taxon>Aulographaceae</taxon>
    </lineage>
</organism>
<dbReference type="PANTHER" id="PTHR23065">
    <property type="entry name" value="PROLINE-SERINE-THREONINE PHOSPHATASE INTERACTING PROTEIN 1"/>
    <property type="match status" value="1"/>
</dbReference>
<feature type="compositionally biased region" description="Polar residues" evidence="3">
    <location>
        <begin position="367"/>
        <end position="390"/>
    </location>
</feature>
<dbReference type="InterPro" id="IPR001060">
    <property type="entry name" value="FCH_dom"/>
</dbReference>
<gene>
    <name evidence="5" type="ORF">K402DRAFT_342919</name>
</gene>
<evidence type="ECO:0000256" key="1">
    <source>
        <dbReference type="ARBA" id="ARBA00022583"/>
    </source>
</evidence>
<dbReference type="FunFam" id="1.20.1270.60:FF:000102">
    <property type="entry name" value="WGS project CABT00000000 data, contig 2.23"/>
    <property type="match status" value="1"/>
</dbReference>
<dbReference type="GO" id="GO:0006897">
    <property type="term" value="P:endocytosis"/>
    <property type="evidence" value="ECO:0007669"/>
    <property type="project" value="UniProtKB-KW"/>
</dbReference>
<feature type="domain" description="MHD" evidence="4">
    <location>
        <begin position="598"/>
        <end position="861"/>
    </location>
</feature>
<dbReference type="CDD" id="cd07650">
    <property type="entry name" value="F-BAR_Syp1p_like"/>
    <property type="match status" value="1"/>
</dbReference>
<keyword evidence="2" id="KW-0175">Coiled coil</keyword>
<reference evidence="5" key="1">
    <citation type="journal article" date="2020" name="Stud. Mycol.">
        <title>101 Dothideomycetes genomes: a test case for predicting lifestyles and emergence of pathogens.</title>
        <authorList>
            <person name="Haridas S."/>
            <person name="Albert R."/>
            <person name="Binder M."/>
            <person name="Bloem J."/>
            <person name="Labutti K."/>
            <person name="Salamov A."/>
            <person name="Andreopoulos B."/>
            <person name="Baker S."/>
            <person name="Barry K."/>
            <person name="Bills G."/>
            <person name="Bluhm B."/>
            <person name="Cannon C."/>
            <person name="Castanera R."/>
            <person name="Culley D."/>
            <person name="Daum C."/>
            <person name="Ezra D."/>
            <person name="Gonzalez J."/>
            <person name="Henrissat B."/>
            <person name="Kuo A."/>
            <person name="Liang C."/>
            <person name="Lipzen A."/>
            <person name="Lutzoni F."/>
            <person name="Magnuson J."/>
            <person name="Mondo S."/>
            <person name="Nolan M."/>
            <person name="Ohm R."/>
            <person name="Pangilinan J."/>
            <person name="Park H.-J."/>
            <person name="Ramirez L."/>
            <person name="Alfaro M."/>
            <person name="Sun H."/>
            <person name="Tritt A."/>
            <person name="Yoshinaga Y."/>
            <person name="Zwiers L.-H."/>
            <person name="Turgeon B."/>
            <person name="Goodwin S."/>
            <person name="Spatafora J."/>
            <person name="Crous P."/>
            <person name="Grigoriev I."/>
        </authorList>
    </citation>
    <scope>NUCLEOTIDE SEQUENCE</scope>
    <source>
        <strain evidence="5">CBS 113979</strain>
    </source>
</reference>
<dbReference type="Pfam" id="PF00611">
    <property type="entry name" value="FCH"/>
    <property type="match status" value="1"/>
</dbReference>
<feature type="compositionally biased region" description="Polar residues" evidence="3">
    <location>
        <begin position="401"/>
        <end position="421"/>
    </location>
</feature>
<evidence type="ECO:0000313" key="5">
    <source>
        <dbReference type="EMBL" id="KAF1981192.1"/>
    </source>
</evidence>
<feature type="compositionally biased region" description="Polar residues" evidence="3">
    <location>
        <begin position="309"/>
        <end position="318"/>
    </location>
</feature>
<dbReference type="Pfam" id="PF10291">
    <property type="entry name" value="muHD"/>
    <property type="match status" value="1"/>
</dbReference>
<dbReference type="GO" id="GO:0032185">
    <property type="term" value="P:septin cytoskeleton organization"/>
    <property type="evidence" value="ECO:0007669"/>
    <property type="project" value="TreeGrafter"/>
</dbReference>
<protein>
    <recommendedName>
        <fullName evidence="4">MHD domain-containing protein</fullName>
    </recommendedName>
</protein>
<feature type="coiled-coil region" evidence="2">
    <location>
        <begin position="127"/>
        <end position="154"/>
    </location>
</feature>
<dbReference type="PROSITE" id="PS51072">
    <property type="entry name" value="MHD"/>
    <property type="match status" value="1"/>
</dbReference>
<sequence>MELQRQEYPAMMATLPPGQAVAVLMERIKHVSKVNSDVADWLQERRRIEEAYVQGLRKLARKPIPDDSVDLGIFATPWSKVVESTDAIADSHSTLAQKIEADVERPLRDFATSNREMQAMSTISGNLRSMAVDIENAQKKADKLKEKGSKAANSKVAIAASEVENATSQWESQAPYVFEKLQAIDESRCNHLRDVLTQFQTHEVDQVERNRKAAEQALNMLLNIETADEIKTFSLKTAGGERPRAERTRSRPQASGSSAPSAPPVPSIPSVDENSSQRSGSEQKEQKSSGFGGLKRLGTVLGRPKNRRGSSQPYGRTSSPERKSASNLGSAFSSFGRSGRSKEAPPTPSLPRQDSSSRQLEDIPSSPRASEATSAAQTTRKSNEQPNGSASEPIAEESGPTYLNGTSLTGLQEPLQPSSAQAAAKESTRDAEGFSVKPSGLDAISQAEAEAAGGEEGSAAPFKVDIRNAPIQEEDADAETALANVANTLRLSAAPAKRAPTVRGRRDVRNTIFVPSPQTPDLAPEVTPTTSSTLPVPSSSLPASPPVPGNLDASPFKLNHRSVFLGDDHPASDTHSIRSARSFTSATSTTVRHPDLHSPGLNSSIVETVSAWFENGAIARGNMVGELALAYNAPDSSSSLGPSNIRLENFHVLEKVAPNPAFVEPVADKAGYYTVDLSNLAKTALAFKYQVHLDANTIASHAPLLLAPAWKIEATHSLVVMSYSLSPAFVLPPGKTSVTLTNVMLAIHLDVSGAKASSAQSAPAGGVFSKDRQLIYWRFDELTLSSDSPAQQLKAKFITDSEAKAGAVEARWEVGPGEHVDGLGSGLSVAALDPVAKSSDASAEHDPFADEEAAAAKPEEDEGTWKEATIVRKIKAGTYSATS</sequence>
<dbReference type="GO" id="GO:0030139">
    <property type="term" value="C:endocytic vesicle"/>
    <property type="evidence" value="ECO:0007669"/>
    <property type="project" value="TreeGrafter"/>
</dbReference>
<feature type="region of interest" description="Disordered" evidence="3">
    <location>
        <begin position="837"/>
        <end position="864"/>
    </location>
</feature>
<feature type="compositionally biased region" description="Basic and acidic residues" evidence="3">
    <location>
        <begin position="239"/>
        <end position="249"/>
    </location>
</feature>
<feature type="compositionally biased region" description="Low complexity" evidence="3">
    <location>
        <begin position="579"/>
        <end position="590"/>
    </location>
</feature>
<feature type="region of interest" description="Disordered" evidence="3">
    <location>
        <begin position="569"/>
        <end position="595"/>
    </location>
</feature>
<feature type="region of interest" description="Disordered" evidence="3">
    <location>
        <begin position="512"/>
        <end position="547"/>
    </location>
</feature>
<dbReference type="GO" id="GO:0032153">
    <property type="term" value="C:cell division site"/>
    <property type="evidence" value="ECO:0007669"/>
    <property type="project" value="TreeGrafter"/>
</dbReference>
<dbReference type="Proteomes" id="UP000800041">
    <property type="component" value="Unassembled WGS sequence"/>
</dbReference>
<feature type="compositionally biased region" description="Low complexity" evidence="3">
    <location>
        <begin position="526"/>
        <end position="542"/>
    </location>
</feature>
<dbReference type="InterPro" id="IPR027267">
    <property type="entry name" value="AH/BAR_dom_sf"/>
</dbReference>
<keyword evidence="1" id="KW-0254">Endocytosis</keyword>
<evidence type="ECO:0000256" key="3">
    <source>
        <dbReference type="SAM" id="MobiDB-lite"/>
    </source>
</evidence>
<feature type="region of interest" description="Disordered" evidence="3">
    <location>
        <begin position="234"/>
        <end position="442"/>
    </location>
</feature>
<feature type="compositionally biased region" description="Low complexity" evidence="3">
    <location>
        <begin position="251"/>
        <end position="260"/>
    </location>
</feature>
<evidence type="ECO:0000259" key="4">
    <source>
        <dbReference type="PROSITE" id="PS51072"/>
    </source>
</evidence>
<accession>A0A6G1GK10</accession>
<proteinExistence type="predicted"/>
<dbReference type="PANTHER" id="PTHR23065:SF54">
    <property type="entry name" value="SUPPRESSOR OF YEAST PROFILIN DELETION"/>
    <property type="match status" value="1"/>
</dbReference>
<name>A0A6G1GK10_9PEZI</name>
<dbReference type="InterPro" id="IPR018808">
    <property type="entry name" value="Muniscin_C"/>
</dbReference>
<evidence type="ECO:0000256" key="2">
    <source>
        <dbReference type="SAM" id="Coils"/>
    </source>
</evidence>
<keyword evidence="6" id="KW-1185">Reference proteome</keyword>
<dbReference type="GO" id="GO:0005886">
    <property type="term" value="C:plasma membrane"/>
    <property type="evidence" value="ECO:0007669"/>
    <property type="project" value="TreeGrafter"/>
</dbReference>
<feature type="compositionally biased region" description="Low complexity" evidence="3">
    <location>
        <begin position="329"/>
        <end position="338"/>
    </location>
</feature>
<dbReference type="OrthoDB" id="331602at2759"/>
<dbReference type="AlphaFoldDB" id="A0A6G1GK10"/>
<dbReference type="InterPro" id="IPR028565">
    <property type="entry name" value="MHD"/>
</dbReference>
<dbReference type="SUPFAM" id="SSF103657">
    <property type="entry name" value="BAR/IMD domain-like"/>
    <property type="match status" value="1"/>
</dbReference>
<dbReference type="SMART" id="SM00055">
    <property type="entry name" value="FCH"/>
    <property type="match status" value="1"/>
</dbReference>
<dbReference type="Gene3D" id="1.20.1270.60">
    <property type="entry name" value="Arfaptin homology (AH) domain/BAR domain"/>
    <property type="match status" value="1"/>
</dbReference>
<evidence type="ECO:0000313" key="6">
    <source>
        <dbReference type="Proteomes" id="UP000800041"/>
    </source>
</evidence>
<dbReference type="EMBL" id="ML977205">
    <property type="protein sequence ID" value="KAF1981192.1"/>
    <property type="molecule type" value="Genomic_DNA"/>
</dbReference>